<dbReference type="HAMAP" id="MF_00616">
    <property type="entry name" value="Ureidogly_lyase"/>
    <property type="match status" value="1"/>
</dbReference>
<organism evidence="6 7">
    <name type="scientific">Rhodovulum sulfidophilum</name>
    <name type="common">Rhodobacter sulfidophilus</name>
    <dbReference type="NCBI Taxonomy" id="35806"/>
    <lineage>
        <taxon>Bacteria</taxon>
        <taxon>Pseudomonadati</taxon>
        <taxon>Pseudomonadota</taxon>
        <taxon>Alphaproteobacteria</taxon>
        <taxon>Rhodobacterales</taxon>
        <taxon>Paracoccaceae</taxon>
        <taxon>Rhodovulum</taxon>
    </lineage>
</organism>
<name>A0A2W5NFZ8_RHOSU</name>
<dbReference type="AlphaFoldDB" id="A0A2W5NFZ8"/>
<dbReference type="SUPFAM" id="SSF51182">
    <property type="entry name" value="RmlC-like cupins"/>
    <property type="match status" value="1"/>
</dbReference>
<comment type="similarity">
    <text evidence="5">Belongs to the ureidoglycolate lyase family.</text>
</comment>
<dbReference type="InterPro" id="IPR007247">
    <property type="entry name" value="Ureidogly_lyase"/>
</dbReference>
<evidence type="ECO:0000256" key="3">
    <source>
        <dbReference type="ARBA" id="ARBA00023239"/>
    </source>
</evidence>
<dbReference type="PIRSF" id="PIRSF017306">
    <property type="entry name" value="Ureidogly_hydro"/>
    <property type="match status" value="1"/>
</dbReference>
<proteinExistence type="inferred from homology"/>
<comment type="function">
    <text evidence="5">Catalyzes the catabolism of the allantoin degradation intermediate (S)-ureidoglycolate, generating urea and glyoxylate. Involved in the utilization of allantoin as nitrogen source.</text>
</comment>
<dbReference type="InterPro" id="IPR023525">
    <property type="entry name" value="Ureidogly_lyase_bac"/>
</dbReference>
<accession>A0A2W5NFZ8</accession>
<dbReference type="PANTHER" id="PTHR21221">
    <property type="entry name" value="UREIDOGLYCOLATE HYDROLASE"/>
    <property type="match status" value="1"/>
</dbReference>
<dbReference type="Gene3D" id="2.60.120.480">
    <property type="entry name" value="Ureidoglycolate hydrolase"/>
    <property type="match status" value="1"/>
</dbReference>
<dbReference type="GO" id="GO:0000256">
    <property type="term" value="P:allantoin catabolic process"/>
    <property type="evidence" value="ECO:0007669"/>
    <property type="project" value="UniProtKB-UniRule"/>
</dbReference>
<dbReference type="InterPro" id="IPR011051">
    <property type="entry name" value="RmlC_Cupin_sf"/>
</dbReference>
<comment type="pathway">
    <text evidence="5">Nitrogen metabolism; (S)-allantoin degradation.</text>
</comment>
<dbReference type="CDD" id="cd20298">
    <property type="entry name" value="cupin_UAH"/>
    <property type="match status" value="1"/>
</dbReference>
<comment type="cofactor">
    <cofactor evidence="5">
        <name>Ni(2+)</name>
        <dbReference type="ChEBI" id="CHEBI:49786"/>
    </cofactor>
</comment>
<dbReference type="UniPathway" id="UPA00395"/>
<reference evidence="6 7" key="1">
    <citation type="submission" date="2017-08" db="EMBL/GenBank/DDBJ databases">
        <title>Infants hospitalized years apart are colonized by the same room-sourced microbial strains.</title>
        <authorList>
            <person name="Brooks B."/>
            <person name="Olm M.R."/>
            <person name="Firek B.A."/>
            <person name="Baker R."/>
            <person name="Thomas B.C."/>
            <person name="Morowitz M.J."/>
            <person name="Banfield J.F."/>
        </authorList>
    </citation>
    <scope>NUCLEOTIDE SEQUENCE [LARGE SCALE GENOMIC DNA]</scope>
    <source>
        <strain evidence="6">S2_005_002_R2_34</strain>
    </source>
</reference>
<dbReference type="Pfam" id="PF04115">
    <property type="entry name" value="Ureidogly_lyase"/>
    <property type="match status" value="1"/>
</dbReference>
<dbReference type="EC" id="4.3.2.3" evidence="5"/>
<keyword evidence="6" id="KW-0378">Hydrolase</keyword>
<dbReference type="Proteomes" id="UP000249185">
    <property type="component" value="Unassembled WGS sequence"/>
</dbReference>
<dbReference type="NCBIfam" id="NF009932">
    <property type="entry name" value="PRK13395.1"/>
    <property type="match status" value="1"/>
</dbReference>
<dbReference type="GO" id="GO:0004848">
    <property type="term" value="F:ureidoglycolate hydrolase activity"/>
    <property type="evidence" value="ECO:0007669"/>
    <property type="project" value="InterPro"/>
</dbReference>
<evidence type="ECO:0000256" key="2">
    <source>
        <dbReference type="ARBA" id="ARBA00022631"/>
    </source>
</evidence>
<comment type="caution">
    <text evidence="6">The sequence shown here is derived from an EMBL/GenBank/DDBJ whole genome shotgun (WGS) entry which is preliminary data.</text>
</comment>
<evidence type="ECO:0000313" key="6">
    <source>
        <dbReference type="EMBL" id="PZQ52432.1"/>
    </source>
</evidence>
<dbReference type="GO" id="GO:0050385">
    <property type="term" value="F:ureidoglycolate lyase activity"/>
    <property type="evidence" value="ECO:0007669"/>
    <property type="project" value="UniProtKB-UniRule"/>
</dbReference>
<keyword evidence="3 5" id="KW-0456">Lyase</keyword>
<gene>
    <name evidence="5" type="primary">allA</name>
    <name evidence="6" type="ORF">DI556_01900</name>
</gene>
<evidence type="ECO:0000256" key="5">
    <source>
        <dbReference type="HAMAP-Rule" id="MF_00616"/>
    </source>
</evidence>
<dbReference type="EMBL" id="QFPW01000001">
    <property type="protein sequence ID" value="PZQ52432.1"/>
    <property type="molecule type" value="Genomic_DNA"/>
</dbReference>
<comment type="catalytic activity">
    <reaction evidence="4 5">
        <text>(S)-ureidoglycolate = urea + glyoxylate</text>
        <dbReference type="Rhea" id="RHEA:11304"/>
        <dbReference type="ChEBI" id="CHEBI:16199"/>
        <dbReference type="ChEBI" id="CHEBI:36655"/>
        <dbReference type="ChEBI" id="CHEBI:57296"/>
        <dbReference type="EC" id="4.3.2.3"/>
    </reaction>
</comment>
<sequence>MSRVIAAEPLTAEAFAPFGDVIEARGAPSFQINGGMCDRFHDLARMEFTGPAARVNISVGFGRPYALPLSLTLVERHPLGSQAFVPMTEDPFLVIVAPDEDGTPGRPRAFLTAPGQGVNYLRNTWHGVLTPLGRAANFLIVDRAGEGVNLEEYTYADPWIVNAV</sequence>
<evidence type="ECO:0000313" key="7">
    <source>
        <dbReference type="Proteomes" id="UP000249185"/>
    </source>
</evidence>
<dbReference type="InterPro" id="IPR047233">
    <property type="entry name" value="UAH_cupin"/>
</dbReference>
<comment type="subunit">
    <text evidence="1 5">Homodimer.</text>
</comment>
<dbReference type="PANTHER" id="PTHR21221:SF1">
    <property type="entry name" value="UREIDOGLYCOLATE LYASE"/>
    <property type="match status" value="1"/>
</dbReference>
<evidence type="ECO:0000256" key="1">
    <source>
        <dbReference type="ARBA" id="ARBA00011738"/>
    </source>
</evidence>
<dbReference type="InterPro" id="IPR024060">
    <property type="entry name" value="Ureidoglycolate_lyase_dom_sf"/>
</dbReference>
<evidence type="ECO:0000256" key="4">
    <source>
        <dbReference type="ARBA" id="ARBA00047684"/>
    </source>
</evidence>
<dbReference type="GO" id="GO:0006145">
    <property type="term" value="P:purine nucleobase catabolic process"/>
    <property type="evidence" value="ECO:0007669"/>
    <property type="project" value="UniProtKB-UniRule"/>
</dbReference>
<keyword evidence="2 5" id="KW-0659">Purine metabolism</keyword>
<protein>
    <recommendedName>
        <fullName evidence="5">Ureidoglycolate lyase</fullName>
        <ecNumber evidence="5">4.3.2.3</ecNumber>
    </recommendedName>
    <alternativeName>
        <fullName evidence="5">Ureidoglycolatase</fullName>
    </alternativeName>
</protein>